<evidence type="ECO:0000313" key="2">
    <source>
        <dbReference type="EMBL" id="SIO57249.1"/>
    </source>
</evidence>
<reference evidence="2 3" key="1">
    <citation type="submission" date="2016-11" db="EMBL/GenBank/DDBJ databases">
        <authorList>
            <person name="Jaros S."/>
            <person name="Januszkiewicz K."/>
            <person name="Wedrychowicz H."/>
        </authorList>
    </citation>
    <scope>NUCLEOTIDE SEQUENCE [LARGE SCALE GENOMIC DNA]</scope>
    <source>
        <strain evidence="2 3">GAS86</strain>
    </source>
</reference>
<name>A0A1N6KL16_9BURK</name>
<organism evidence="2 3">
    <name type="scientific">Paraburkholderia phenazinium</name>
    <dbReference type="NCBI Taxonomy" id="60549"/>
    <lineage>
        <taxon>Bacteria</taxon>
        <taxon>Pseudomonadati</taxon>
        <taxon>Pseudomonadota</taxon>
        <taxon>Betaproteobacteria</taxon>
        <taxon>Burkholderiales</taxon>
        <taxon>Burkholderiaceae</taxon>
        <taxon>Paraburkholderia</taxon>
    </lineage>
</organism>
<keyword evidence="1" id="KW-0472">Membrane</keyword>
<keyword evidence="1" id="KW-0812">Transmembrane</keyword>
<feature type="transmembrane region" description="Helical" evidence="1">
    <location>
        <begin position="30"/>
        <end position="48"/>
    </location>
</feature>
<proteinExistence type="predicted"/>
<accession>A0A1N6KL16</accession>
<protein>
    <submittedName>
        <fullName evidence="2">Uncharacterized protein</fullName>
    </submittedName>
</protein>
<sequence>MVDLRSARAAGSLTQRAYTLQPVRSRVARVAIWAGVLACGVAMGATAMRWRDSQHAAVPAGCASVPVSPDAVQAELERTRLALAQESTARANVQKTADASAAEASRLNTELLFLRGQGQKRR</sequence>
<dbReference type="AlphaFoldDB" id="A0A1N6KL16"/>
<dbReference type="Proteomes" id="UP000184693">
    <property type="component" value="Unassembled WGS sequence"/>
</dbReference>
<keyword evidence="1" id="KW-1133">Transmembrane helix</keyword>
<dbReference type="EMBL" id="FSRM01000002">
    <property type="protein sequence ID" value="SIO57249.1"/>
    <property type="molecule type" value="Genomic_DNA"/>
</dbReference>
<dbReference type="OrthoDB" id="9008579at2"/>
<evidence type="ECO:0000313" key="3">
    <source>
        <dbReference type="Proteomes" id="UP000184693"/>
    </source>
</evidence>
<evidence type="ECO:0000256" key="1">
    <source>
        <dbReference type="SAM" id="Phobius"/>
    </source>
</evidence>
<gene>
    <name evidence="2" type="ORF">SAMN05444168_7503</name>
</gene>
<dbReference type="RefSeq" id="WP_074269186.1">
    <property type="nucleotide sequence ID" value="NZ_FSRM01000002.1"/>
</dbReference>